<dbReference type="Gene3D" id="3.90.1200.10">
    <property type="match status" value="1"/>
</dbReference>
<comment type="caution">
    <text evidence="2">The sequence shown here is derived from an EMBL/GenBank/DDBJ whole genome shotgun (WGS) entry which is preliminary data.</text>
</comment>
<evidence type="ECO:0000313" key="2">
    <source>
        <dbReference type="EMBL" id="MBD3925917.1"/>
    </source>
</evidence>
<dbReference type="SUPFAM" id="SSF56112">
    <property type="entry name" value="Protein kinase-like (PK-like)"/>
    <property type="match status" value="1"/>
</dbReference>
<dbReference type="EMBL" id="JACXYZ010000002">
    <property type="protein sequence ID" value="MBD3925917.1"/>
    <property type="molecule type" value="Genomic_DNA"/>
</dbReference>
<dbReference type="InterPro" id="IPR011009">
    <property type="entry name" value="Kinase-like_dom_sf"/>
</dbReference>
<feature type="domain" description="Aminoglycoside phosphotransferase" evidence="1">
    <location>
        <begin position="8"/>
        <end position="242"/>
    </location>
</feature>
<organism evidence="2 3">
    <name type="scientific">Nocardioides cavernae</name>
    <dbReference type="NCBI Taxonomy" id="1921566"/>
    <lineage>
        <taxon>Bacteria</taxon>
        <taxon>Bacillati</taxon>
        <taxon>Actinomycetota</taxon>
        <taxon>Actinomycetes</taxon>
        <taxon>Propionibacteriales</taxon>
        <taxon>Nocardioidaceae</taxon>
        <taxon>Nocardioides</taxon>
    </lineage>
</organism>
<dbReference type="InterPro" id="IPR051678">
    <property type="entry name" value="AGP_Transferase"/>
</dbReference>
<reference evidence="2 3" key="1">
    <citation type="submission" date="2020-09" db="EMBL/GenBank/DDBJ databases">
        <title>novel species in genus Nocardioides.</title>
        <authorList>
            <person name="Zhang G."/>
        </authorList>
    </citation>
    <scope>NUCLEOTIDE SEQUENCE [LARGE SCALE GENOMIC DNA]</scope>
    <source>
        <strain evidence="2 3">KCTC 39551</strain>
    </source>
</reference>
<accession>A0ABR8NCQ2</accession>
<protein>
    <submittedName>
        <fullName evidence="2">Aminoglycoside phosphotransferase family protein</fullName>
    </submittedName>
</protein>
<keyword evidence="3" id="KW-1185">Reference proteome</keyword>
<dbReference type="PANTHER" id="PTHR21310">
    <property type="entry name" value="AMINOGLYCOSIDE PHOSPHOTRANSFERASE-RELATED-RELATED"/>
    <property type="match status" value="1"/>
</dbReference>
<dbReference type="PANTHER" id="PTHR21310:SF15">
    <property type="entry name" value="AMINOGLYCOSIDE PHOSPHOTRANSFERASE DOMAIN-CONTAINING PROTEIN"/>
    <property type="match status" value="1"/>
</dbReference>
<proteinExistence type="predicted"/>
<evidence type="ECO:0000313" key="3">
    <source>
        <dbReference type="Proteomes" id="UP000618818"/>
    </source>
</evidence>
<dbReference type="RefSeq" id="WP_191195770.1">
    <property type="nucleotide sequence ID" value="NZ_JACXYZ010000002.1"/>
</dbReference>
<dbReference type="InterPro" id="IPR002575">
    <property type="entry name" value="Aminoglycoside_PTrfase"/>
</dbReference>
<dbReference type="Proteomes" id="UP000618818">
    <property type="component" value="Unassembled WGS sequence"/>
</dbReference>
<name>A0ABR8NCQ2_9ACTN</name>
<evidence type="ECO:0000259" key="1">
    <source>
        <dbReference type="Pfam" id="PF01636"/>
    </source>
</evidence>
<gene>
    <name evidence="2" type="ORF">IEZ26_14925</name>
</gene>
<dbReference type="Pfam" id="PF01636">
    <property type="entry name" value="APH"/>
    <property type="match status" value="1"/>
</dbReference>
<sequence>MSDLGPVLQPLEGGHSGRTFLGEVGGERAVVRLYPPGDPRGDAAPEVDQAVLRLVCGLLPVPDVLEVRHADAAAGRPGLLVTSWLPGERGDLVVARLSAAGDADGLTRFGASTGAVAAALAGMPLLRPGPFVDAELTVGAFPDGGLDEWVASRLAHWPESERTPLVEVARRAQDLLDTQRRTCLVHSDLNPKNLLVDPDTLGVTGVLDWEFAHAGHPWTDLGNLLRFERDPSYVAGVLGAWATRHGGGVGALLDGARSADLYALVDLASREGDNPVADRSATLLRAVAQAGDVHAWPVAS</sequence>